<evidence type="ECO:0000256" key="1">
    <source>
        <dbReference type="ARBA" id="ARBA00023015"/>
    </source>
</evidence>
<organism evidence="5 6">
    <name type="scientific">Streptococcus oralis</name>
    <dbReference type="NCBI Taxonomy" id="1303"/>
    <lineage>
        <taxon>Bacteria</taxon>
        <taxon>Bacillati</taxon>
        <taxon>Bacillota</taxon>
        <taxon>Bacilli</taxon>
        <taxon>Lactobacillales</taxon>
        <taxon>Streptococcaceae</taxon>
        <taxon>Streptococcus</taxon>
    </lineage>
</organism>
<evidence type="ECO:0000256" key="2">
    <source>
        <dbReference type="ARBA" id="ARBA00023125"/>
    </source>
</evidence>
<dbReference type="GO" id="GO:0003700">
    <property type="term" value="F:DNA-binding transcription factor activity"/>
    <property type="evidence" value="ECO:0007669"/>
    <property type="project" value="InterPro"/>
</dbReference>
<dbReference type="SMART" id="SM00347">
    <property type="entry name" value="HTH_MARR"/>
    <property type="match status" value="1"/>
</dbReference>
<dbReference type="PANTHER" id="PTHR42756:SF1">
    <property type="entry name" value="TRANSCRIPTIONAL REPRESSOR OF EMRAB OPERON"/>
    <property type="match status" value="1"/>
</dbReference>
<dbReference type="AlphaFoldDB" id="A0A139QRR0"/>
<dbReference type="SUPFAM" id="SSF46785">
    <property type="entry name" value="Winged helix' DNA-binding domain"/>
    <property type="match status" value="1"/>
</dbReference>
<dbReference type="InterPro" id="IPR036388">
    <property type="entry name" value="WH-like_DNA-bd_sf"/>
</dbReference>
<dbReference type="EMBL" id="LQZB01000091">
    <property type="protein sequence ID" value="KXU05033.1"/>
    <property type="molecule type" value="Genomic_DNA"/>
</dbReference>
<dbReference type="Proteomes" id="UP000070353">
    <property type="component" value="Unassembled WGS sequence"/>
</dbReference>
<comment type="caution">
    <text evidence="5">The sequence shown here is derived from an EMBL/GenBank/DDBJ whole genome shotgun (WGS) entry which is preliminary data.</text>
</comment>
<keyword evidence="3" id="KW-0804">Transcription</keyword>
<accession>A0A139QRR0</accession>
<evidence type="ECO:0000256" key="3">
    <source>
        <dbReference type="ARBA" id="ARBA00023163"/>
    </source>
</evidence>
<evidence type="ECO:0000313" key="5">
    <source>
        <dbReference type="EMBL" id="KXU05033.1"/>
    </source>
</evidence>
<evidence type="ECO:0000313" key="6">
    <source>
        <dbReference type="Proteomes" id="UP000070353"/>
    </source>
</evidence>
<evidence type="ECO:0000259" key="4">
    <source>
        <dbReference type="PROSITE" id="PS50995"/>
    </source>
</evidence>
<dbReference type="PROSITE" id="PS50995">
    <property type="entry name" value="HTH_MARR_2"/>
    <property type="match status" value="1"/>
</dbReference>
<keyword evidence="1" id="KW-0805">Transcription regulation</keyword>
<dbReference type="Gene3D" id="1.10.10.10">
    <property type="entry name" value="Winged helix-like DNA-binding domain superfamily/Winged helix DNA-binding domain"/>
    <property type="match status" value="1"/>
</dbReference>
<protein>
    <submittedName>
        <fullName evidence="5">Transcriptional regulator of fatty acid biosynthesis FabT</fullName>
    </submittedName>
</protein>
<gene>
    <name evidence="5" type="ORF">SORDD24_00960</name>
</gene>
<dbReference type="PANTHER" id="PTHR42756">
    <property type="entry name" value="TRANSCRIPTIONAL REGULATOR, MARR"/>
    <property type="match status" value="1"/>
</dbReference>
<dbReference type="PRINTS" id="PR00598">
    <property type="entry name" value="HTHMARR"/>
</dbReference>
<dbReference type="InterPro" id="IPR000835">
    <property type="entry name" value="HTH_MarR-typ"/>
</dbReference>
<dbReference type="Pfam" id="PF01047">
    <property type="entry name" value="MarR"/>
    <property type="match status" value="1"/>
</dbReference>
<dbReference type="GO" id="GO:0003677">
    <property type="term" value="F:DNA binding"/>
    <property type="evidence" value="ECO:0007669"/>
    <property type="project" value="UniProtKB-KW"/>
</dbReference>
<dbReference type="InterPro" id="IPR036390">
    <property type="entry name" value="WH_DNA-bd_sf"/>
</dbReference>
<feature type="domain" description="HTH marR-type" evidence="4">
    <location>
        <begin position="31"/>
        <end position="172"/>
    </location>
</feature>
<name>A0A139QRR0_STROR</name>
<proteinExistence type="predicted"/>
<keyword evidence="2" id="KW-0238">DNA-binding</keyword>
<reference evidence="5 6" key="1">
    <citation type="submission" date="2016-01" db="EMBL/GenBank/DDBJ databases">
        <title>Highly variable Streptococcus oralis are common among viridans streptococci isolated from primates.</title>
        <authorList>
            <person name="Denapaite D."/>
            <person name="Rieger M."/>
            <person name="Koendgen S."/>
            <person name="Brueckner R."/>
            <person name="Ochigava I."/>
            <person name="Kappeler P."/>
            <person name="Maetz-Rensing K."/>
            <person name="Leendertz F."/>
            <person name="Hakenbeck R."/>
        </authorList>
    </citation>
    <scope>NUCLEOTIDE SEQUENCE [LARGE SCALE GENOMIC DNA]</scope>
    <source>
        <strain evidence="5 6">DD24</strain>
    </source>
</reference>
<dbReference type="PATRIC" id="fig|1303.84.peg.1041"/>
<sequence>MHYLLKFDILSLSNVLIVKVFFEEEGKSLDYQRVNDYLTSIFNNVLVIEEVSLRGSRFKDISIKEMHTIDVIGKFPEATPSKVSKELMVTLGTVTTSLNNLERKGYIERIRSDQDRRVVYLHLTKKGRLVHRLHKRFHKAMVEKIIDGMSPEEMDVMGKGLTNLYQFLEDLK</sequence>